<evidence type="ECO:0000313" key="1">
    <source>
        <dbReference type="Proteomes" id="UP000095286"/>
    </source>
</evidence>
<organism evidence="1 2">
    <name type="scientific">Rhabditophanes sp. KR3021</name>
    <dbReference type="NCBI Taxonomy" id="114890"/>
    <lineage>
        <taxon>Eukaryota</taxon>
        <taxon>Metazoa</taxon>
        <taxon>Ecdysozoa</taxon>
        <taxon>Nematoda</taxon>
        <taxon>Chromadorea</taxon>
        <taxon>Rhabditida</taxon>
        <taxon>Tylenchina</taxon>
        <taxon>Panagrolaimomorpha</taxon>
        <taxon>Strongyloidoidea</taxon>
        <taxon>Alloionematidae</taxon>
        <taxon>Rhabditophanes</taxon>
    </lineage>
</organism>
<evidence type="ECO:0000313" key="2">
    <source>
        <dbReference type="WBParaSite" id="RSKR_0000124500.1"/>
    </source>
</evidence>
<dbReference type="Proteomes" id="UP000095286">
    <property type="component" value="Unplaced"/>
</dbReference>
<accession>A0AC35TJX4</accession>
<name>A0AC35TJX4_9BILA</name>
<protein>
    <submittedName>
        <fullName evidence="2">Bromo domain-containing protein</fullName>
    </submittedName>
</protein>
<proteinExistence type="predicted"/>
<sequence>MPMFNGKRVIGSYEALNDLPPNKKYFLCSKTGQYFEQFEDFCNHQLFLKTNSFYPFTAQDNVKKQKLTYDQARAIEEQAFDDISAISAGLRNGIFYLIQHCIVRYSVSDALHDIYQFTNNRYFLDEQVLWEDEGAFKQATVVGVNLIPTDILNEMVSPDLVTYDLQVNQQNQVFKISNVTFNNIHRDSTVIKASYVRNLVCEKLNAYFINPVLYEVHQFSTQKISEKTLIGLRQLLRTTPNHLYYIKDASEWRQFVGSLKKNTHREGNLLKNLKYLGKYIENVLAQGSEFMDFLSTLSPEDEWSKDYYGDSWTVVAKEALLSIVKDILEYSSVRYLSNIRKWKDQFDGNTVDLNNYLVDNVSATDESVLLMLIPFMLVLDEKEKEIKGEELIHRNDTDITLEEIQAMKMQAKTLTKNHELLNIMNLFKNTVDWNRRIIFLKCEICNYQYAKNMELIRCQSCRKTYHYNCIPFKCYDEYRYCSSCYSLDSALELMPLEHQKGLQDYVIDVEDSNQLISPLPLSSENILEIKSILGTLSKNPVAHHFIKVINALDYPDYYDYISHVMCIEIIQSNLENDCYSSTQDILRDVKLMTDNALLFNGYNHYVSLCARKIETYLVTKLVNL</sequence>
<dbReference type="WBParaSite" id="RSKR_0000124500.1">
    <property type="protein sequence ID" value="RSKR_0000124500.1"/>
    <property type="gene ID" value="RSKR_0000124500"/>
</dbReference>
<reference evidence="2" key="1">
    <citation type="submission" date="2016-11" db="UniProtKB">
        <authorList>
            <consortium name="WormBaseParasite"/>
        </authorList>
    </citation>
    <scope>IDENTIFICATION</scope>
    <source>
        <strain evidence="2">KR3021</strain>
    </source>
</reference>